<protein>
    <submittedName>
        <fullName evidence="1">Uncharacterized protein</fullName>
    </submittedName>
</protein>
<dbReference type="AlphaFoldDB" id="A0A7U7G4J0"/>
<dbReference type="EMBL" id="CBLY010000002">
    <property type="protein sequence ID" value="CDG32993.1"/>
    <property type="molecule type" value="Genomic_DNA"/>
</dbReference>
<organism evidence="1 2">
    <name type="scientific">Parasaccharibacter apium</name>
    <dbReference type="NCBI Taxonomy" id="1510841"/>
    <lineage>
        <taxon>Bacteria</taxon>
        <taxon>Pseudomonadati</taxon>
        <taxon>Pseudomonadota</taxon>
        <taxon>Alphaproteobacteria</taxon>
        <taxon>Acetobacterales</taxon>
        <taxon>Acetobacteraceae</taxon>
        <taxon>Parasaccharibacter</taxon>
    </lineage>
</organism>
<comment type="caution">
    <text evidence="1">The sequence shown here is derived from an EMBL/GenBank/DDBJ whole genome shotgun (WGS) entry which is preliminary data.</text>
</comment>
<name>A0A7U7G4J0_9PROT</name>
<accession>A0A7U7G4J0</accession>
<gene>
    <name evidence="1" type="ORF">SACS_0255</name>
</gene>
<dbReference type="Proteomes" id="UP000027590">
    <property type="component" value="Unassembled WGS sequence"/>
</dbReference>
<evidence type="ECO:0000313" key="1">
    <source>
        <dbReference type="EMBL" id="CDG32993.1"/>
    </source>
</evidence>
<reference evidence="1 2" key="2">
    <citation type="journal article" date="2014" name="PLoS ONE">
        <title>Evolution of mitochondria reconstructed from the energy metabolism of living bacteria.</title>
        <authorList>
            <person name="Degli Esposti M."/>
            <person name="Chouaia B."/>
            <person name="Comandatore F."/>
            <person name="Crotti E."/>
            <person name="Sassera D."/>
            <person name="Lievens P.M."/>
            <person name="Daffonchio D."/>
            <person name="Bandi C."/>
        </authorList>
    </citation>
    <scope>NUCLEOTIDE SEQUENCE [LARGE SCALE GENOMIC DNA]</scope>
    <source>
        <strain evidence="2">AM169</strain>
    </source>
</reference>
<reference evidence="1 2" key="1">
    <citation type="journal article" date="2014" name="Genome Biol. Evol.">
        <title>Acetic acid bacteria genomes reveal functional traits for adaptation to life in insect guts.</title>
        <authorList>
            <person name="Chouaia B."/>
            <person name="Gaiarsa S."/>
            <person name="Crotti E."/>
            <person name="Comandatore F."/>
            <person name="Degli Esposti M."/>
            <person name="Ricci I."/>
            <person name="Alma A."/>
            <person name="Favia G."/>
            <person name="Bandi C."/>
            <person name="Daffonchio D."/>
        </authorList>
    </citation>
    <scope>NUCLEOTIDE SEQUENCE [LARGE SCALE GENOMIC DNA]</scope>
    <source>
        <strain evidence="2">AM169</strain>
    </source>
</reference>
<proteinExistence type="predicted"/>
<sequence>MRASAGVSAGMMELVWKSSAEGHHGRLPGWQNSSASHVMTFLMA</sequence>
<evidence type="ECO:0000313" key="2">
    <source>
        <dbReference type="Proteomes" id="UP000027590"/>
    </source>
</evidence>